<dbReference type="Proteomes" id="UP000275408">
    <property type="component" value="Unassembled WGS sequence"/>
</dbReference>
<name>A0A3M6UQM7_POCDA</name>
<dbReference type="EMBL" id="RCHS01000977">
    <property type="protein sequence ID" value="RMX55952.1"/>
    <property type="molecule type" value="Genomic_DNA"/>
</dbReference>
<proteinExistence type="predicted"/>
<gene>
    <name evidence="1" type="ORF">pdam_00021021</name>
</gene>
<accession>A0A3M6UQM7</accession>
<evidence type="ECO:0000313" key="1">
    <source>
        <dbReference type="EMBL" id="RMX55952.1"/>
    </source>
</evidence>
<dbReference type="AlphaFoldDB" id="A0A3M6UQM7"/>
<organism evidence="1 2">
    <name type="scientific">Pocillopora damicornis</name>
    <name type="common">Cauliflower coral</name>
    <name type="synonym">Millepora damicornis</name>
    <dbReference type="NCBI Taxonomy" id="46731"/>
    <lineage>
        <taxon>Eukaryota</taxon>
        <taxon>Metazoa</taxon>
        <taxon>Cnidaria</taxon>
        <taxon>Anthozoa</taxon>
        <taxon>Hexacorallia</taxon>
        <taxon>Scleractinia</taxon>
        <taxon>Astrocoeniina</taxon>
        <taxon>Pocilloporidae</taxon>
        <taxon>Pocillopora</taxon>
    </lineage>
</organism>
<reference evidence="1 2" key="1">
    <citation type="journal article" date="2018" name="Sci. Rep.">
        <title>Comparative analysis of the Pocillopora damicornis genome highlights role of immune system in coral evolution.</title>
        <authorList>
            <person name="Cunning R."/>
            <person name="Bay R.A."/>
            <person name="Gillette P."/>
            <person name="Baker A.C."/>
            <person name="Traylor-Knowles N."/>
        </authorList>
    </citation>
    <scope>NUCLEOTIDE SEQUENCE [LARGE SCALE GENOMIC DNA]</scope>
    <source>
        <strain evidence="1">RSMAS</strain>
        <tissue evidence="1">Whole animal</tissue>
    </source>
</reference>
<comment type="caution">
    <text evidence="1">The sequence shown here is derived from an EMBL/GenBank/DDBJ whole genome shotgun (WGS) entry which is preliminary data.</text>
</comment>
<keyword evidence="2" id="KW-1185">Reference proteome</keyword>
<evidence type="ECO:0000313" key="2">
    <source>
        <dbReference type="Proteomes" id="UP000275408"/>
    </source>
</evidence>
<sequence length="66" mass="7151">MKPFRHPTADKLGALSLITLVCVAVINLTAATLSSSATEPEGPDKHVMVVLRDTERRNRLLTPLKG</sequence>
<protein>
    <submittedName>
        <fullName evidence="1">Uncharacterized protein</fullName>
    </submittedName>
</protein>